<dbReference type="CDD" id="cd00038">
    <property type="entry name" value="CAP_ED"/>
    <property type="match status" value="1"/>
</dbReference>
<dbReference type="EMBL" id="JBHULH010000003">
    <property type="protein sequence ID" value="MFD2567338.1"/>
    <property type="molecule type" value="Genomic_DNA"/>
</dbReference>
<reference evidence="3" key="1">
    <citation type="journal article" date="2019" name="Int. J. Syst. Evol. Microbiol.">
        <title>The Global Catalogue of Microorganisms (GCM) 10K type strain sequencing project: providing services to taxonomists for standard genome sequencing and annotation.</title>
        <authorList>
            <consortium name="The Broad Institute Genomics Platform"/>
            <consortium name="The Broad Institute Genome Sequencing Center for Infectious Disease"/>
            <person name="Wu L."/>
            <person name="Ma J."/>
        </authorList>
    </citation>
    <scope>NUCLEOTIDE SEQUENCE [LARGE SCALE GENOMIC DNA]</scope>
    <source>
        <strain evidence="3">KCTC 52127</strain>
    </source>
</reference>
<accession>A0ABW5LR98</accession>
<dbReference type="InterPro" id="IPR000595">
    <property type="entry name" value="cNMP-bd_dom"/>
</dbReference>
<evidence type="ECO:0000313" key="3">
    <source>
        <dbReference type="Proteomes" id="UP001597508"/>
    </source>
</evidence>
<evidence type="ECO:0000313" key="2">
    <source>
        <dbReference type="EMBL" id="MFD2567338.1"/>
    </source>
</evidence>
<feature type="domain" description="Cyclic nucleotide-binding" evidence="1">
    <location>
        <begin position="13"/>
        <end position="112"/>
    </location>
</feature>
<dbReference type="Pfam" id="PF00027">
    <property type="entry name" value="cNMP_binding"/>
    <property type="match status" value="1"/>
</dbReference>
<dbReference type="SUPFAM" id="SSF51206">
    <property type="entry name" value="cAMP-binding domain-like"/>
    <property type="match status" value="1"/>
</dbReference>
<dbReference type="RefSeq" id="WP_379666046.1">
    <property type="nucleotide sequence ID" value="NZ_JBHULH010000003.1"/>
</dbReference>
<comment type="caution">
    <text evidence="2">The sequence shown here is derived from an EMBL/GenBank/DDBJ whole genome shotgun (WGS) entry which is preliminary data.</text>
</comment>
<evidence type="ECO:0000259" key="1">
    <source>
        <dbReference type="PROSITE" id="PS50042"/>
    </source>
</evidence>
<name>A0ABW5LR98_9FLAO</name>
<dbReference type="InterPro" id="IPR014710">
    <property type="entry name" value="RmlC-like_jellyroll"/>
</dbReference>
<gene>
    <name evidence="2" type="ORF">ACFSRZ_08135</name>
</gene>
<keyword evidence="3" id="KW-1185">Reference proteome</keyword>
<proteinExistence type="predicted"/>
<dbReference type="Gene3D" id="2.60.120.10">
    <property type="entry name" value="Jelly Rolls"/>
    <property type="match status" value="1"/>
</dbReference>
<organism evidence="2 3">
    <name type="scientific">Pseudotenacibaculum haliotis</name>
    <dbReference type="NCBI Taxonomy" id="1862138"/>
    <lineage>
        <taxon>Bacteria</taxon>
        <taxon>Pseudomonadati</taxon>
        <taxon>Bacteroidota</taxon>
        <taxon>Flavobacteriia</taxon>
        <taxon>Flavobacteriales</taxon>
        <taxon>Flavobacteriaceae</taxon>
        <taxon>Pseudotenacibaculum</taxon>
    </lineage>
</organism>
<dbReference type="PROSITE" id="PS50042">
    <property type="entry name" value="CNMP_BINDING_3"/>
    <property type="match status" value="1"/>
</dbReference>
<protein>
    <submittedName>
        <fullName evidence="2">Crp/Fnr family transcriptional regulator</fullName>
    </submittedName>
</protein>
<dbReference type="Proteomes" id="UP001597508">
    <property type="component" value="Unassembled WGS sequence"/>
</dbReference>
<sequence length="187" mass="21937">MENLKKCITTQVSIEKKSIDHILSVFEPLEIKRGEYFIRSGRICREMAFIESGYMRIFDIVDGKEITLWIGGNGRFVTSLSSFIFETKNNWNIQAITDCKLYIITRKNHFRLNQTEPKWLEFDNILLAKSFALLERKMFSQLHTTAKQRYDSLLAEEPELFKHVPLQYIASMIGVTPESLSRLRKIH</sequence>
<dbReference type="InterPro" id="IPR018490">
    <property type="entry name" value="cNMP-bd_dom_sf"/>
</dbReference>